<reference evidence="1" key="1">
    <citation type="submission" date="2018-05" db="EMBL/GenBank/DDBJ databases">
        <authorList>
            <person name="Lanie J.A."/>
            <person name="Ng W.-L."/>
            <person name="Kazmierczak K.M."/>
            <person name="Andrzejewski T.M."/>
            <person name="Davidsen T.M."/>
            <person name="Wayne K.J."/>
            <person name="Tettelin H."/>
            <person name="Glass J.I."/>
            <person name="Rusch D."/>
            <person name="Podicherti R."/>
            <person name="Tsui H.-C.T."/>
            <person name="Winkler M.E."/>
        </authorList>
    </citation>
    <scope>NUCLEOTIDE SEQUENCE</scope>
</reference>
<dbReference type="EMBL" id="UINC01000213">
    <property type="protein sequence ID" value="SUZ51238.1"/>
    <property type="molecule type" value="Genomic_DNA"/>
</dbReference>
<dbReference type="SUPFAM" id="SSF50939">
    <property type="entry name" value="Sialidases"/>
    <property type="match status" value="1"/>
</dbReference>
<dbReference type="Gene3D" id="2.115.10.20">
    <property type="entry name" value="Glycosyl hydrolase domain, family 43"/>
    <property type="match status" value="1"/>
</dbReference>
<dbReference type="InterPro" id="IPR026444">
    <property type="entry name" value="Secre_tail"/>
</dbReference>
<gene>
    <name evidence="1" type="ORF">METZ01_LOCUS4092</name>
</gene>
<organism evidence="1">
    <name type="scientific">marine metagenome</name>
    <dbReference type="NCBI Taxonomy" id="408172"/>
    <lineage>
        <taxon>unclassified sequences</taxon>
        <taxon>metagenomes</taxon>
        <taxon>ecological metagenomes</taxon>
    </lineage>
</organism>
<name>A0A381NBW5_9ZZZZ</name>
<proteinExistence type="predicted"/>
<dbReference type="AlphaFoldDB" id="A0A381NBW5"/>
<evidence type="ECO:0000313" key="1">
    <source>
        <dbReference type="EMBL" id="SUZ51238.1"/>
    </source>
</evidence>
<dbReference type="NCBIfam" id="TIGR04183">
    <property type="entry name" value="Por_Secre_tail"/>
    <property type="match status" value="1"/>
</dbReference>
<dbReference type="InterPro" id="IPR023296">
    <property type="entry name" value="Glyco_hydro_beta-prop_sf"/>
</dbReference>
<dbReference type="InterPro" id="IPR036278">
    <property type="entry name" value="Sialidase_sf"/>
</dbReference>
<dbReference type="Gene3D" id="2.60.40.4070">
    <property type="match status" value="1"/>
</dbReference>
<accession>A0A381NBW5</accession>
<sequence length="410" mass="46292">MDPQSVSKILFTTFLQCLLWGEDDGLFFVPDSGIRVDSAGISKVVLDTAGLYYIYYTQGPNQGLAVSGDGLNFSQVNFQDYPDYRFQVMPDGSYRRYFVEIENDTAKLRSRSSDDGIEFTLDPGHRFVFPSNDAVTTPNVYTTYFNNALGEVYMVYLAGEIDNARSIHTEPGDDGWSFGSYTTDIFGDSILGGGNHSYWDPYAIVLSDDRIRIFTMNQHGHPVPPVEPKGTIYSFTSADQGLTFTQDSEYRLRFDDYGEFEVLSLNDPKVILLPDGRYRMYVATMIRTGPEENDIKWAITSATTSATIDVMIHSSERQAGFRLEQNYPNPFNLQTRIDYSLPEKSRVLLTIHDIMGRDVLTLVDELQEPGIKTVSWTGVRKDGRGVSAGLYFCKIQAGNFKKMRKLLLLK</sequence>
<protein>
    <submittedName>
        <fullName evidence="1">Uncharacterized protein</fullName>
    </submittedName>
</protein>